<reference evidence="7 8" key="1">
    <citation type="submission" date="2019-09" db="EMBL/GenBank/DDBJ databases">
        <title>Segnochrobactrum spirostomi gen. nov., sp. nov., isolated from the ciliate Spirostomum cf. yagiui and description of a novel family, Segnochrobactraceae fam. nov. within the order Rhizobiales of the class Alphaproteobacteria.</title>
        <authorList>
            <person name="Akter S."/>
            <person name="Shazib S.U.A."/>
            <person name="Shin M.K."/>
        </authorList>
    </citation>
    <scope>NUCLEOTIDE SEQUENCE [LARGE SCALE GENOMIC DNA]</scope>
    <source>
        <strain evidence="7 8">Sp-1</strain>
    </source>
</reference>
<feature type="region of interest" description="Disordered" evidence="5">
    <location>
        <begin position="1"/>
        <end position="28"/>
    </location>
</feature>
<proteinExistence type="predicted"/>
<dbReference type="GO" id="GO:0016491">
    <property type="term" value="F:oxidoreductase activity"/>
    <property type="evidence" value="ECO:0007669"/>
    <property type="project" value="UniProtKB-KW"/>
</dbReference>
<evidence type="ECO:0000256" key="4">
    <source>
        <dbReference type="ARBA" id="ARBA00023002"/>
    </source>
</evidence>
<evidence type="ECO:0000313" key="7">
    <source>
        <dbReference type="EMBL" id="MQT15434.1"/>
    </source>
</evidence>
<keyword evidence="3" id="KW-0288">FMN</keyword>
<dbReference type="InterPro" id="IPR037396">
    <property type="entry name" value="FMN_HAD"/>
</dbReference>
<evidence type="ECO:0000256" key="2">
    <source>
        <dbReference type="ARBA" id="ARBA00022630"/>
    </source>
</evidence>
<evidence type="ECO:0000256" key="3">
    <source>
        <dbReference type="ARBA" id="ARBA00022643"/>
    </source>
</evidence>
<evidence type="ECO:0000256" key="1">
    <source>
        <dbReference type="ARBA" id="ARBA00001917"/>
    </source>
</evidence>
<feature type="domain" description="FMN hydroxy acid dehydrogenase" evidence="6">
    <location>
        <begin position="31"/>
        <end position="391"/>
    </location>
</feature>
<gene>
    <name evidence="7" type="ORF">F0357_22820</name>
</gene>
<evidence type="ECO:0000259" key="6">
    <source>
        <dbReference type="PROSITE" id="PS51349"/>
    </source>
</evidence>
<keyword evidence="2" id="KW-0285">Flavoprotein</keyword>
<accession>A0A6A7Y7X4</accession>
<dbReference type="SUPFAM" id="SSF51395">
    <property type="entry name" value="FMN-linked oxidoreductases"/>
    <property type="match status" value="1"/>
</dbReference>
<organism evidence="7 8">
    <name type="scientific">Segnochrobactrum spirostomi</name>
    <dbReference type="NCBI Taxonomy" id="2608987"/>
    <lineage>
        <taxon>Bacteria</taxon>
        <taxon>Pseudomonadati</taxon>
        <taxon>Pseudomonadota</taxon>
        <taxon>Alphaproteobacteria</taxon>
        <taxon>Hyphomicrobiales</taxon>
        <taxon>Segnochrobactraceae</taxon>
        <taxon>Segnochrobactrum</taxon>
    </lineage>
</organism>
<evidence type="ECO:0000313" key="8">
    <source>
        <dbReference type="Proteomes" id="UP000332515"/>
    </source>
</evidence>
<keyword evidence="8" id="KW-1185">Reference proteome</keyword>
<dbReference type="Proteomes" id="UP000332515">
    <property type="component" value="Unassembled WGS sequence"/>
</dbReference>
<dbReference type="AlphaFoldDB" id="A0A6A7Y7X4"/>
<dbReference type="PANTHER" id="PTHR10578:SF107">
    <property type="entry name" value="2-HYDROXYACID OXIDASE 1"/>
    <property type="match status" value="1"/>
</dbReference>
<dbReference type="EMBL" id="VWNA01000003">
    <property type="protein sequence ID" value="MQT15434.1"/>
    <property type="molecule type" value="Genomic_DNA"/>
</dbReference>
<dbReference type="PANTHER" id="PTHR10578">
    <property type="entry name" value="S -2-HYDROXY-ACID OXIDASE-RELATED"/>
    <property type="match status" value="1"/>
</dbReference>
<name>A0A6A7Y7X4_9HYPH</name>
<evidence type="ECO:0000256" key="5">
    <source>
        <dbReference type="SAM" id="MobiDB-lite"/>
    </source>
</evidence>
<comment type="caution">
    <text evidence="7">The sequence shown here is derived from an EMBL/GenBank/DDBJ whole genome shotgun (WGS) entry which is preliminary data.</text>
</comment>
<protein>
    <submittedName>
        <fullName evidence="7">Alpha-hydroxy-acid oxidizing protein</fullName>
    </submittedName>
</protein>
<dbReference type="PROSITE" id="PS51349">
    <property type="entry name" value="FMN_HYDROXY_ACID_DH_2"/>
    <property type="match status" value="1"/>
</dbReference>
<keyword evidence="4" id="KW-0560">Oxidoreductase</keyword>
<dbReference type="InterPro" id="IPR000262">
    <property type="entry name" value="FMN-dep_DH"/>
</dbReference>
<comment type="cofactor">
    <cofactor evidence="1">
        <name>FMN</name>
        <dbReference type="ChEBI" id="CHEBI:58210"/>
    </cofactor>
</comment>
<sequence length="392" mass="40631">MDGPRGEIEATGASAFREPSGRPDLRGQQVPATLPAPLDLPFAAEAEAVLGPALYRYLIGAPRDAMPGMDDRNAEDFRRFRLLPRVLRGAAAIDISTDLAGRRFAGPLVIGAFAGDRVFHRDGLLALARVGRRLNLPLVVSEETVTPLRDLTAAHDACWLQLRAAGPLERIFKLIDLAADAGAQGMVMTVFAPVHPVAGLQPGNFSIGAEIRRRGWSTIGAIGGFPDDDGLGVAPLPAFPGWGWNEVAAAIAHAGSRGLPLMLKGILRADDAAAAQAAGASGIVVSNLGLRQSSRWASPLAALPAVAASASGAVALDGGIRHGTDALVARCLGAAMSVAARPVATALVGGGEEAVEDLLRSWLDEIRAVASWLGVARLDELGPDFVIGEGHP</sequence>
<dbReference type="Pfam" id="PF01070">
    <property type="entry name" value="FMN_dh"/>
    <property type="match status" value="1"/>
</dbReference>
<dbReference type="Gene3D" id="3.20.20.70">
    <property type="entry name" value="Aldolase class I"/>
    <property type="match status" value="1"/>
</dbReference>
<dbReference type="InterPro" id="IPR013785">
    <property type="entry name" value="Aldolase_TIM"/>
</dbReference>